<gene>
    <name evidence="2" type="ORF">MM415B00380_0015</name>
</gene>
<evidence type="ECO:0000313" key="2">
    <source>
        <dbReference type="EMBL" id="QJA65763.1"/>
    </source>
</evidence>
<evidence type="ECO:0000256" key="1">
    <source>
        <dbReference type="SAM" id="MobiDB-lite"/>
    </source>
</evidence>
<protein>
    <submittedName>
        <fullName evidence="2">Uncharacterized protein</fullName>
    </submittedName>
</protein>
<reference evidence="2" key="1">
    <citation type="submission" date="2020-03" db="EMBL/GenBank/DDBJ databases">
        <title>The deep terrestrial virosphere.</title>
        <authorList>
            <person name="Holmfeldt K."/>
            <person name="Nilsson E."/>
            <person name="Simone D."/>
            <person name="Lopez-Fernandez M."/>
            <person name="Wu X."/>
            <person name="de Brujin I."/>
            <person name="Lundin D."/>
            <person name="Andersson A."/>
            <person name="Bertilsson S."/>
            <person name="Dopson M."/>
        </authorList>
    </citation>
    <scope>NUCLEOTIDE SEQUENCE</scope>
    <source>
        <strain evidence="2">MM415B00380</strain>
    </source>
</reference>
<proteinExistence type="predicted"/>
<feature type="region of interest" description="Disordered" evidence="1">
    <location>
        <begin position="55"/>
        <end position="77"/>
    </location>
</feature>
<organism evidence="2">
    <name type="scientific">viral metagenome</name>
    <dbReference type="NCBI Taxonomy" id="1070528"/>
    <lineage>
        <taxon>unclassified sequences</taxon>
        <taxon>metagenomes</taxon>
        <taxon>organismal metagenomes</taxon>
    </lineage>
</organism>
<accession>A0A6M3J7G0</accession>
<dbReference type="EMBL" id="MT141544">
    <property type="protein sequence ID" value="QJA65763.1"/>
    <property type="molecule type" value="Genomic_DNA"/>
</dbReference>
<sequence length="77" mass="8911">MLIIMKKDEKTWPGYHRWQRVTELPVGVNSMEPEHWEKKVKHVGKDRIEAAINRGDLVIQGDKPKPKPQPRRSGGDS</sequence>
<name>A0A6M3J7G0_9ZZZZ</name>
<dbReference type="AlphaFoldDB" id="A0A6M3J7G0"/>